<dbReference type="Gene3D" id="3.40.1350.10">
    <property type="match status" value="1"/>
</dbReference>
<dbReference type="HOGENOM" id="CLU_115353_1_0_6"/>
<dbReference type="OrthoDB" id="9794876at2"/>
<dbReference type="EMBL" id="AAOE01000014">
    <property type="protein sequence ID" value="EAR08944.1"/>
    <property type="molecule type" value="Genomic_DNA"/>
</dbReference>
<reference evidence="3 4" key="1">
    <citation type="submission" date="2006-02" db="EMBL/GenBank/DDBJ databases">
        <authorList>
            <person name="Pinhassi J."/>
            <person name="Pedros-Alio C."/>
            <person name="Ferriera S."/>
            <person name="Johnson J."/>
            <person name="Kravitz S."/>
            <person name="Halpern A."/>
            <person name="Remington K."/>
            <person name="Beeson K."/>
            <person name="Tran B."/>
            <person name="Rogers Y.-H."/>
            <person name="Friedman R."/>
            <person name="Venter J.C."/>
        </authorList>
    </citation>
    <scope>NUCLEOTIDE SEQUENCE [LARGE SCALE GENOMIC DNA]</scope>
    <source>
        <strain evidence="3 4">MED297</strain>
    </source>
</reference>
<dbReference type="NCBIfam" id="TIGR00252">
    <property type="entry name" value="YraN family protein"/>
    <property type="match status" value="1"/>
</dbReference>
<protein>
    <recommendedName>
        <fullName evidence="2">UPF0102 protein MED297_03607</fullName>
    </recommendedName>
</protein>
<dbReference type="CDD" id="cd20736">
    <property type="entry name" value="PoNe_Nuclease"/>
    <property type="match status" value="1"/>
</dbReference>
<dbReference type="AlphaFoldDB" id="A4BFS6"/>
<comment type="caution">
    <text evidence="3">The sequence shown here is derived from an EMBL/GenBank/DDBJ whole genome shotgun (WGS) entry which is preliminary data.</text>
</comment>
<dbReference type="PANTHER" id="PTHR34039">
    <property type="entry name" value="UPF0102 PROTEIN YRAN"/>
    <property type="match status" value="1"/>
</dbReference>
<dbReference type="InterPro" id="IPR011856">
    <property type="entry name" value="tRNA_endonuc-like_dom_sf"/>
</dbReference>
<name>A4BFS6_9GAMM</name>
<dbReference type="InterPro" id="IPR003509">
    <property type="entry name" value="UPF0102_YraN-like"/>
</dbReference>
<dbReference type="GO" id="GO:0003676">
    <property type="term" value="F:nucleic acid binding"/>
    <property type="evidence" value="ECO:0007669"/>
    <property type="project" value="InterPro"/>
</dbReference>
<evidence type="ECO:0000313" key="4">
    <source>
        <dbReference type="Proteomes" id="UP000005953"/>
    </source>
</evidence>
<gene>
    <name evidence="3" type="ORF">MED297_03607</name>
</gene>
<dbReference type="SUPFAM" id="SSF52980">
    <property type="entry name" value="Restriction endonuclease-like"/>
    <property type="match status" value="1"/>
</dbReference>
<dbReference type="Pfam" id="PF02021">
    <property type="entry name" value="UPF0102"/>
    <property type="match status" value="1"/>
</dbReference>
<dbReference type="NCBIfam" id="NF009150">
    <property type="entry name" value="PRK12497.1-3"/>
    <property type="match status" value="1"/>
</dbReference>
<sequence>MKAEHLISGQSAEQLAEKHLRQQGLTLLTRNFSCRFGEIDLICQDQLELVFVEVRYRRGQRFGTAAETVTIRKQQKLIKAAQHYLAAHPEHQRKTMRFDVIGIDSAQHIEWIKGAFLS</sequence>
<dbReference type="Proteomes" id="UP000005953">
    <property type="component" value="Unassembled WGS sequence"/>
</dbReference>
<accession>A4BFS6</accession>
<organism evidence="3 4">
    <name type="scientific">Reinekea blandensis MED297</name>
    <dbReference type="NCBI Taxonomy" id="314283"/>
    <lineage>
        <taxon>Bacteria</taxon>
        <taxon>Pseudomonadati</taxon>
        <taxon>Pseudomonadota</taxon>
        <taxon>Gammaproteobacteria</taxon>
        <taxon>Oceanospirillales</taxon>
        <taxon>Saccharospirillaceae</taxon>
        <taxon>Reinekea</taxon>
    </lineage>
</organism>
<dbReference type="STRING" id="314283.MED297_03607"/>
<dbReference type="RefSeq" id="WP_008047497.1">
    <property type="nucleotide sequence ID" value="NZ_CH724154.1"/>
</dbReference>
<evidence type="ECO:0000256" key="2">
    <source>
        <dbReference type="HAMAP-Rule" id="MF_00048"/>
    </source>
</evidence>
<dbReference type="InterPro" id="IPR011335">
    <property type="entry name" value="Restrct_endonuc-II-like"/>
</dbReference>
<evidence type="ECO:0000256" key="1">
    <source>
        <dbReference type="ARBA" id="ARBA00006738"/>
    </source>
</evidence>
<evidence type="ECO:0000313" key="3">
    <source>
        <dbReference type="EMBL" id="EAR08944.1"/>
    </source>
</evidence>
<keyword evidence="4" id="KW-1185">Reference proteome</keyword>
<dbReference type="PANTHER" id="PTHR34039:SF1">
    <property type="entry name" value="UPF0102 PROTEIN YRAN"/>
    <property type="match status" value="1"/>
</dbReference>
<proteinExistence type="inferred from homology"/>
<dbReference type="NCBIfam" id="NF009154">
    <property type="entry name" value="PRK12497.3-3"/>
    <property type="match status" value="1"/>
</dbReference>
<dbReference type="HAMAP" id="MF_00048">
    <property type="entry name" value="UPF0102"/>
    <property type="match status" value="1"/>
</dbReference>
<comment type="similarity">
    <text evidence="1 2">Belongs to the UPF0102 family.</text>
</comment>